<protein>
    <submittedName>
        <fullName evidence="3">Response regulator</fullName>
    </submittedName>
</protein>
<dbReference type="PROSITE" id="PS50110">
    <property type="entry name" value="RESPONSE_REGULATORY"/>
    <property type="match status" value="1"/>
</dbReference>
<keyword evidence="4" id="KW-1185">Reference proteome</keyword>
<sequence>MCDFNIVPEYPGKPGNHVLLVEKDPLQRYLLEVLLSEAEWVVRLAKDPEDALNCCEYDFFDAAIINSHYSEGQTGWALAKRFREDYNLPCLMITSSRVTELEELPDFTERQELLFKPYRLMECRRRLQELISQR</sequence>
<dbReference type="SUPFAM" id="SSF52172">
    <property type="entry name" value="CheY-like"/>
    <property type="match status" value="1"/>
</dbReference>
<comment type="caution">
    <text evidence="1">Lacks conserved residue(s) required for the propagation of feature annotation.</text>
</comment>
<dbReference type="InterPro" id="IPR001789">
    <property type="entry name" value="Sig_transdc_resp-reg_receiver"/>
</dbReference>
<evidence type="ECO:0000256" key="1">
    <source>
        <dbReference type="PROSITE-ProRule" id="PRU00169"/>
    </source>
</evidence>
<dbReference type="GO" id="GO:0000160">
    <property type="term" value="P:phosphorelay signal transduction system"/>
    <property type="evidence" value="ECO:0007669"/>
    <property type="project" value="InterPro"/>
</dbReference>
<reference evidence="3 4" key="1">
    <citation type="submission" date="2019-08" db="EMBL/GenBank/DDBJ databases">
        <title>Lewinella sp. strain SSH13 Genome sequencing and assembly.</title>
        <authorList>
            <person name="Kim I."/>
        </authorList>
    </citation>
    <scope>NUCLEOTIDE SEQUENCE [LARGE SCALE GENOMIC DNA]</scope>
    <source>
        <strain evidence="3 4">SSH13</strain>
    </source>
</reference>
<dbReference type="CDD" id="cd00156">
    <property type="entry name" value="REC"/>
    <property type="match status" value="1"/>
</dbReference>
<gene>
    <name evidence="3" type="ORF">FUA23_19455</name>
</gene>
<name>A0A5C7FA70_9BACT</name>
<dbReference type="InterPro" id="IPR011006">
    <property type="entry name" value="CheY-like_superfamily"/>
</dbReference>
<organism evidence="3 4">
    <name type="scientific">Neolewinella aurantiaca</name>
    <dbReference type="NCBI Taxonomy" id="2602767"/>
    <lineage>
        <taxon>Bacteria</taxon>
        <taxon>Pseudomonadati</taxon>
        <taxon>Bacteroidota</taxon>
        <taxon>Saprospiria</taxon>
        <taxon>Saprospirales</taxon>
        <taxon>Lewinellaceae</taxon>
        <taxon>Neolewinella</taxon>
    </lineage>
</organism>
<dbReference type="RefSeq" id="WP_147932445.1">
    <property type="nucleotide sequence ID" value="NZ_VOXD01000040.1"/>
</dbReference>
<evidence type="ECO:0000259" key="2">
    <source>
        <dbReference type="PROSITE" id="PS50110"/>
    </source>
</evidence>
<evidence type="ECO:0000313" key="4">
    <source>
        <dbReference type="Proteomes" id="UP000321907"/>
    </source>
</evidence>
<dbReference type="OrthoDB" id="1494858at2"/>
<comment type="caution">
    <text evidence="3">The sequence shown here is derived from an EMBL/GenBank/DDBJ whole genome shotgun (WGS) entry which is preliminary data.</text>
</comment>
<dbReference type="AlphaFoldDB" id="A0A5C7FA70"/>
<dbReference type="Proteomes" id="UP000321907">
    <property type="component" value="Unassembled WGS sequence"/>
</dbReference>
<dbReference type="Pfam" id="PF00072">
    <property type="entry name" value="Response_reg"/>
    <property type="match status" value="1"/>
</dbReference>
<feature type="domain" description="Response regulatory" evidence="2">
    <location>
        <begin position="17"/>
        <end position="131"/>
    </location>
</feature>
<proteinExistence type="predicted"/>
<evidence type="ECO:0000313" key="3">
    <source>
        <dbReference type="EMBL" id="TXF86298.1"/>
    </source>
</evidence>
<accession>A0A5C7FA70</accession>
<dbReference type="EMBL" id="VOXD01000040">
    <property type="protein sequence ID" value="TXF86298.1"/>
    <property type="molecule type" value="Genomic_DNA"/>
</dbReference>
<dbReference type="Gene3D" id="3.40.50.2300">
    <property type="match status" value="1"/>
</dbReference>